<dbReference type="OrthoDB" id="27237at2759"/>
<evidence type="ECO:0000313" key="3">
    <source>
        <dbReference type="EMBL" id="AMD19039.1"/>
    </source>
</evidence>
<evidence type="ECO:0000256" key="1">
    <source>
        <dbReference type="SAM" id="Coils"/>
    </source>
</evidence>
<feature type="region of interest" description="Disordered" evidence="2">
    <location>
        <begin position="380"/>
        <end position="405"/>
    </location>
</feature>
<accession>A0A120K155</accession>
<gene>
    <name evidence="3" type="ORF">AW171_hschr2848</name>
</gene>
<protein>
    <submittedName>
        <fullName evidence="3">HBR138Cp</fullName>
    </submittedName>
</protein>
<sequence length="514" mass="59048">MELYLTNNEPSRDLWLWQPTVRDPDDVNDFPETLTLLFGVYYLDKFATSVGNEVEKLLDKLNDIFLPWNDYYPWEGYNGVQLKRFIDKSGLPFIFGELVVGDNFEEEESLVLGILKRFSMSAGSNVFIKMCDTQGDFILMSCSEIIPAEYEYPVGNNRLWLNEGQFSFIPVSIEPGRGLSQEKSLEFLRSSYYKCIKMPEITNYFEENLINDFPTSHLKGLRWLSFRVSLDHLKILHRNKKLSSILLKNFVNEDIDAKTIANRITDDAKQLKLLATENHCRLLSHYLASNPELEEYDKETLIGAILSSSLEALTNNKTLLSRDCDRCLDSTLVDSLTAMNQLTKNINIPDAVISTESCYLEQEAAAKKFESDLQSLLSSIKKEADETSQAPSMRNEPDDDADDDDKAAREYFNSQGLDISEDDFFEYFLTEALNMKEEDLDDYKNRNQNELMEDLQDTKEEVEMLEEFEAILGSNNRADCNLESLEHLLRSMRVDGSAYAVESMLKNLNATRNM</sequence>
<feature type="coiled-coil region" evidence="1">
    <location>
        <begin position="433"/>
        <end position="468"/>
    </location>
</feature>
<keyword evidence="1" id="KW-0175">Coiled coil</keyword>
<dbReference type="Proteomes" id="UP000243052">
    <property type="component" value="Chromosome ii"/>
</dbReference>
<keyword evidence="4" id="KW-1185">Reference proteome</keyword>
<dbReference type="AlphaFoldDB" id="A0A120K155"/>
<dbReference type="PANTHER" id="PTHR13060">
    <property type="entry name" value="SGT1 PROTEIN HSGT1 SUPPRESSOR OF GCR2"/>
    <property type="match status" value="1"/>
</dbReference>
<evidence type="ECO:0000313" key="4">
    <source>
        <dbReference type="Proteomes" id="UP000243052"/>
    </source>
</evidence>
<dbReference type="GeneID" id="28722492"/>
<dbReference type="RefSeq" id="XP_017986035.1">
    <property type="nucleotide sequence ID" value="XM_018130546.1"/>
</dbReference>
<name>A0A120K155_9SACH</name>
<evidence type="ECO:0000256" key="2">
    <source>
        <dbReference type="SAM" id="MobiDB-lite"/>
    </source>
</evidence>
<dbReference type="Pfam" id="PF07093">
    <property type="entry name" value="SGT1"/>
    <property type="match status" value="1"/>
</dbReference>
<reference evidence="3 4" key="1">
    <citation type="submission" date="2016-01" db="EMBL/GenBank/DDBJ databases">
        <title>Genome sequence of the yeast Holleya sinecauda.</title>
        <authorList>
            <person name="Dietrich F.S."/>
        </authorList>
    </citation>
    <scope>NUCLEOTIDE SEQUENCE [LARGE SCALE GENOMIC DNA]</scope>
    <source>
        <strain evidence="3 4">ATCC 58844</strain>
    </source>
</reference>
<dbReference type="InterPro" id="IPR010770">
    <property type="entry name" value="Ecd"/>
</dbReference>
<dbReference type="STRING" id="45286.A0A120K155"/>
<dbReference type="GO" id="GO:0005634">
    <property type="term" value="C:nucleus"/>
    <property type="evidence" value="ECO:0007669"/>
    <property type="project" value="TreeGrafter"/>
</dbReference>
<dbReference type="PANTHER" id="PTHR13060:SF0">
    <property type="entry name" value="PROTEIN ECDYSONELESS HOMOLOG"/>
    <property type="match status" value="1"/>
</dbReference>
<organism evidence="3 4">
    <name type="scientific">Eremothecium sinecaudum</name>
    <dbReference type="NCBI Taxonomy" id="45286"/>
    <lineage>
        <taxon>Eukaryota</taxon>
        <taxon>Fungi</taxon>
        <taxon>Dikarya</taxon>
        <taxon>Ascomycota</taxon>
        <taxon>Saccharomycotina</taxon>
        <taxon>Saccharomycetes</taxon>
        <taxon>Saccharomycetales</taxon>
        <taxon>Saccharomycetaceae</taxon>
        <taxon>Eremothecium</taxon>
    </lineage>
</organism>
<dbReference type="EMBL" id="CP014242">
    <property type="protein sequence ID" value="AMD19039.1"/>
    <property type="molecule type" value="Genomic_DNA"/>
</dbReference>
<proteinExistence type="predicted"/>